<reference evidence="3" key="2">
    <citation type="submission" date="2025-08" db="UniProtKB">
        <authorList>
            <consortium name="Ensembl"/>
        </authorList>
    </citation>
    <scope>IDENTIFICATION</scope>
</reference>
<keyword evidence="4" id="KW-1185">Reference proteome</keyword>
<accession>A0A8C6LPV2</accession>
<evidence type="ECO:0000313" key="3">
    <source>
        <dbReference type="Ensembl" id="ENSNFUP00015021865.1"/>
    </source>
</evidence>
<dbReference type="AlphaFoldDB" id="A0A8C6LPV2"/>
<dbReference type="Ensembl" id="ENSNFUT00015022884.1">
    <property type="protein sequence ID" value="ENSNFUP00015021865.1"/>
    <property type="gene ID" value="ENSNFUG00015010612.1"/>
</dbReference>
<dbReference type="Proteomes" id="UP000694548">
    <property type="component" value="Chromosome sgr09"/>
</dbReference>
<reference evidence="3" key="1">
    <citation type="submission" date="2014-08" db="EMBL/GenBank/DDBJ databases">
        <authorList>
            <person name="Senf B."/>
            <person name="Petzold A."/>
            <person name="Downie B.R."/>
            <person name="Koch P."/>
            <person name="Platzer M."/>
        </authorList>
    </citation>
    <scope>NUCLEOTIDE SEQUENCE [LARGE SCALE GENOMIC DNA]</scope>
    <source>
        <strain evidence="3">GRZ</strain>
    </source>
</reference>
<evidence type="ECO:0000313" key="4">
    <source>
        <dbReference type="Proteomes" id="UP000694548"/>
    </source>
</evidence>
<organism evidence="3 4">
    <name type="scientific">Nothobranchius furzeri</name>
    <name type="common">Turquoise killifish</name>
    <dbReference type="NCBI Taxonomy" id="105023"/>
    <lineage>
        <taxon>Eukaryota</taxon>
        <taxon>Metazoa</taxon>
        <taxon>Chordata</taxon>
        <taxon>Craniata</taxon>
        <taxon>Vertebrata</taxon>
        <taxon>Euteleostomi</taxon>
        <taxon>Actinopterygii</taxon>
        <taxon>Neopterygii</taxon>
        <taxon>Teleostei</taxon>
        <taxon>Neoteleostei</taxon>
        <taxon>Acanthomorphata</taxon>
        <taxon>Ovalentaria</taxon>
        <taxon>Atherinomorphae</taxon>
        <taxon>Cyprinodontiformes</taxon>
        <taxon>Nothobranchiidae</taxon>
        <taxon>Nothobranchius</taxon>
    </lineage>
</organism>
<dbReference type="GO" id="GO:0005634">
    <property type="term" value="C:nucleus"/>
    <property type="evidence" value="ECO:0007669"/>
    <property type="project" value="UniProtKB-SubCell"/>
</dbReference>
<dbReference type="Gene3D" id="2.40.50.40">
    <property type="match status" value="1"/>
</dbReference>
<proteinExistence type="predicted"/>
<sequence length="205" mass="22675">PMVDGLDTILTVVDRFSKAVRLPGAQVWLSTTHLHRINPVAYRLRLPASLRFHPPAPRVIDGEPAYTVCHILDARQRGQGWGWQYLVDWEDYSPEEQSWEPTRSILDPSLIRDFRAGHAGCSGAGRGGADTRCTLGLQQRIDKFDENRLLKALATNCVIDSLCCATLPKAPSPSARRCVQTGGEPAGVCKRNMAEAARPQKSKNF</sequence>
<reference evidence="3" key="3">
    <citation type="submission" date="2025-09" db="UniProtKB">
        <authorList>
            <consortium name="Ensembl"/>
        </authorList>
    </citation>
    <scope>IDENTIFICATION</scope>
</reference>
<evidence type="ECO:0000256" key="1">
    <source>
        <dbReference type="ARBA" id="ARBA00004123"/>
    </source>
</evidence>
<dbReference type="InterPro" id="IPR000953">
    <property type="entry name" value="Chromo/chromo_shadow_dom"/>
</dbReference>
<name>A0A8C6LPV2_NOTFU</name>
<feature type="domain" description="Chromo" evidence="2">
    <location>
        <begin position="66"/>
        <end position="114"/>
    </location>
</feature>
<dbReference type="Pfam" id="PF00385">
    <property type="entry name" value="Chromo"/>
    <property type="match status" value="1"/>
</dbReference>
<dbReference type="PROSITE" id="PS50013">
    <property type="entry name" value="CHROMO_2"/>
    <property type="match status" value="1"/>
</dbReference>
<dbReference type="InterPro" id="IPR016197">
    <property type="entry name" value="Chromo-like_dom_sf"/>
</dbReference>
<dbReference type="InterPro" id="IPR023780">
    <property type="entry name" value="Chromo_domain"/>
</dbReference>
<evidence type="ECO:0000259" key="2">
    <source>
        <dbReference type="PROSITE" id="PS50013"/>
    </source>
</evidence>
<dbReference type="SUPFAM" id="SSF54160">
    <property type="entry name" value="Chromo domain-like"/>
    <property type="match status" value="1"/>
</dbReference>
<comment type="subcellular location">
    <subcellularLocation>
        <location evidence="1">Nucleus</location>
    </subcellularLocation>
</comment>
<dbReference type="GeneTree" id="ENSGT01060000250886"/>
<protein>
    <recommendedName>
        <fullName evidence="2">Chromo domain-containing protein</fullName>
    </recommendedName>
</protein>